<sequence>MEALKYVIYIGASEQVVWDILTKPEGTRQILFGSVLVSTFEVGSEYKYIGPGNDGDETVHVYGTVLAYEEGKMLSCTEHAGPSYRENHAEFESRMTFTLETVGNCTKFTLVNDNWTPNNPSYESTQASWPMILSNIKTLAETGKTLDFGW</sequence>
<gene>
    <name evidence="3" type="ORF">EJQ19_14135</name>
</gene>
<evidence type="ECO:0000313" key="4">
    <source>
        <dbReference type="Proteomes" id="UP000276128"/>
    </source>
</evidence>
<reference evidence="3 4" key="1">
    <citation type="submission" date="2018-12" db="EMBL/GenBank/DDBJ databases">
        <title>Bacillus ochoae sp. nov., Paenibacillus whitsoniae sp. nov., Paenibacillus spiritus sp. nov. Isolated from the Mars Exploration Rover during spacecraft assembly.</title>
        <authorList>
            <person name="Seuylemezian A."/>
            <person name="Vaishampayan P."/>
        </authorList>
    </citation>
    <scope>NUCLEOTIDE SEQUENCE [LARGE SCALE GENOMIC DNA]</scope>
    <source>
        <strain evidence="3 4">MER 54</strain>
    </source>
</reference>
<dbReference type="SUPFAM" id="SSF55961">
    <property type="entry name" value="Bet v1-like"/>
    <property type="match status" value="1"/>
</dbReference>
<comment type="similarity">
    <text evidence="1">Belongs to the AHA1 family.</text>
</comment>
<dbReference type="Pfam" id="PF08327">
    <property type="entry name" value="AHSA1"/>
    <property type="match status" value="1"/>
</dbReference>
<accession>A0A430JDI0</accession>
<comment type="caution">
    <text evidence="3">The sequence shown here is derived from an EMBL/GenBank/DDBJ whole genome shotgun (WGS) entry which is preliminary data.</text>
</comment>
<proteinExistence type="inferred from homology"/>
<dbReference type="EMBL" id="RXHU01000039">
    <property type="protein sequence ID" value="RTE09103.1"/>
    <property type="molecule type" value="Genomic_DNA"/>
</dbReference>
<dbReference type="AlphaFoldDB" id="A0A430JDI0"/>
<dbReference type="InterPro" id="IPR013538">
    <property type="entry name" value="ASHA1/2-like_C"/>
</dbReference>
<feature type="domain" description="Activator of Hsp90 ATPase homologue 1/2-like C-terminal" evidence="2">
    <location>
        <begin position="13"/>
        <end position="140"/>
    </location>
</feature>
<dbReference type="Proteomes" id="UP000276128">
    <property type="component" value="Unassembled WGS sequence"/>
</dbReference>
<dbReference type="RefSeq" id="WP_126141879.1">
    <property type="nucleotide sequence ID" value="NZ_RXHU01000039.1"/>
</dbReference>
<dbReference type="CDD" id="cd08893">
    <property type="entry name" value="SRPBCC_CalC_Aha1-like_GntR-HTH"/>
    <property type="match status" value="1"/>
</dbReference>
<protein>
    <submittedName>
        <fullName evidence="3">Polyketide cyclase</fullName>
    </submittedName>
</protein>
<dbReference type="InterPro" id="IPR023393">
    <property type="entry name" value="START-like_dom_sf"/>
</dbReference>
<name>A0A430JDI0_9BACL</name>
<keyword evidence="4" id="KW-1185">Reference proteome</keyword>
<dbReference type="Gene3D" id="3.30.530.20">
    <property type="match status" value="1"/>
</dbReference>
<evidence type="ECO:0000256" key="1">
    <source>
        <dbReference type="ARBA" id="ARBA00006817"/>
    </source>
</evidence>
<dbReference type="OrthoDB" id="9800600at2"/>
<evidence type="ECO:0000313" key="3">
    <source>
        <dbReference type="EMBL" id="RTE09103.1"/>
    </source>
</evidence>
<organism evidence="3 4">
    <name type="scientific">Paenibacillus whitsoniae</name>
    <dbReference type="NCBI Taxonomy" id="2496558"/>
    <lineage>
        <taxon>Bacteria</taxon>
        <taxon>Bacillati</taxon>
        <taxon>Bacillota</taxon>
        <taxon>Bacilli</taxon>
        <taxon>Bacillales</taxon>
        <taxon>Paenibacillaceae</taxon>
        <taxon>Paenibacillus</taxon>
    </lineage>
</organism>
<evidence type="ECO:0000259" key="2">
    <source>
        <dbReference type="Pfam" id="PF08327"/>
    </source>
</evidence>